<accession>A0A8R7JY25</accession>
<dbReference type="Gramene" id="TuG1812G0100001746.01.T02">
    <property type="protein sequence ID" value="TuG1812G0100001746.01.T02.cds245036"/>
    <property type="gene ID" value="TuG1812G0100001746.01"/>
</dbReference>
<evidence type="ECO:0000313" key="2">
    <source>
        <dbReference type="EnsemblPlants" id="TuG1812G0100001746.01.T02.cds245036"/>
    </source>
</evidence>
<sequence>SSSWRAPPPSAPGARASSSPRAAASPPLRGPSTSASSTPSRPAPSSPGGPSSPAASGPPPPRPCPPPVTDEIAGGVPTGHGRLATRAPHGRAEPIVLRFTGSGLRLSQSH</sequence>
<proteinExistence type="predicted"/>
<evidence type="ECO:0000313" key="3">
    <source>
        <dbReference type="Proteomes" id="UP000015106"/>
    </source>
</evidence>
<feature type="region of interest" description="Disordered" evidence="1">
    <location>
        <begin position="1"/>
        <end position="91"/>
    </location>
</feature>
<reference evidence="2" key="2">
    <citation type="submission" date="2018-03" db="EMBL/GenBank/DDBJ databases">
        <title>The Triticum urartu genome reveals the dynamic nature of wheat genome evolution.</title>
        <authorList>
            <person name="Ling H."/>
            <person name="Ma B."/>
            <person name="Shi X."/>
            <person name="Liu H."/>
            <person name="Dong L."/>
            <person name="Sun H."/>
            <person name="Cao Y."/>
            <person name="Gao Q."/>
            <person name="Zheng S."/>
            <person name="Li Y."/>
            <person name="Yu Y."/>
            <person name="Du H."/>
            <person name="Qi M."/>
            <person name="Li Y."/>
            <person name="Yu H."/>
            <person name="Cui Y."/>
            <person name="Wang N."/>
            <person name="Chen C."/>
            <person name="Wu H."/>
            <person name="Zhao Y."/>
            <person name="Zhang J."/>
            <person name="Li Y."/>
            <person name="Zhou W."/>
            <person name="Zhang B."/>
            <person name="Hu W."/>
            <person name="Eijk M."/>
            <person name="Tang J."/>
            <person name="Witsenboer H."/>
            <person name="Zhao S."/>
            <person name="Li Z."/>
            <person name="Zhang A."/>
            <person name="Wang D."/>
            <person name="Liang C."/>
        </authorList>
    </citation>
    <scope>NUCLEOTIDE SEQUENCE [LARGE SCALE GENOMIC DNA]</scope>
    <source>
        <strain evidence="2">cv. G1812</strain>
    </source>
</reference>
<feature type="compositionally biased region" description="Pro residues" evidence="1">
    <location>
        <begin position="56"/>
        <end position="68"/>
    </location>
</feature>
<dbReference type="EnsemblPlants" id="TuG1812G0100001746.01.T01">
    <property type="protein sequence ID" value="TuG1812G0100001746.01.T01.cds245036"/>
    <property type="gene ID" value="TuG1812G0100001746.01"/>
</dbReference>
<reference evidence="2" key="3">
    <citation type="submission" date="2022-06" db="UniProtKB">
        <authorList>
            <consortium name="EnsemblPlants"/>
        </authorList>
    </citation>
    <scope>IDENTIFICATION</scope>
</reference>
<dbReference type="Gramene" id="TuG1812G0100001746.01.T03">
    <property type="protein sequence ID" value="TuG1812G0100001746.01.T03.cds245035"/>
    <property type="gene ID" value="TuG1812G0100001746.01"/>
</dbReference>
<organism evidence="2 3">
    <name type="scientific">Triticum urartu</name>
    <name type="common">Red wild einkorn</name>
    <name type="synonym">Crithodium urartu</name>
    <dbReference type="NCBI Taxonomy" id="4572"/>
    <lineage>
        <taxon>Eukaryota</taxon>
        <taxon>Viridiplantae</taxon>
        <taxon>Streptophyta</taxon>
        <taxon>Embryophyta</taxon>
        <taxon>Tracheophyta</taxon>
        <taxon>Spermatophyta</taxon>
        <taxon>Magnoliopsida</taxon>
        <taxon>Liliopsida</taxon>
        <taxon>Poales</taxon>
        <taxon>Poaceae</taxon>
        <taxon>BOP clade</taxon>
        <taxon>Pooideae</taxon>
        <taxon>Triticodae</taxon>
        <taxon>Triticeae</taxon>
        <taxon>Triticinae</taxon>
        <taxon>Triticum</taxon>
    </lineage>
</organism>
<dbReference type="EnsemblPlants" id="TuG1812G0100001746.01.T03">
    <property type="protein sequence ID" value="TuG1812G0100001746.01.T03.cds245035"/>
    <property type="gene ID" value="TuG1812G0100001746.01"/>
</dbReference>
<dbReference type="Proteomes" id="UP000015106">
    <property type="component" value="Chromosome 1"/>
</dbReference>
<feature type="compositionally biased region" description="Pro residues" evidence="1">
    <location>
        <begin position="1"/>
        <end position="11"/>
    </location>
</feature>
<keyword evidence="3" id="KW-1185">Reference proteome</keyword>
<name>A0A8R7JY25_TRIUA</name>
<reference evidence="3" key="1">
    <citation type="journal article" date="2013" name="Nature">
        <title>Draft genome of the wheat A-genome progenitor Triticum urartu.</title>
        <authorList>
            <person name="Ling H.Q."/>
            <person name="Zhao S."/>
            <person name="Liu D."/>
            <person name="Wang J."/>
            <person name="Sun H."/>
            <person name="Zhang C."/>
            <person name="Fan H."/>
            <person name="Li D."/>
            <person name="Dong L."/>
            <person name="Tao Y."/>
            <person name="Gao C."/>
            <person name="Wu H."/>
            <person name="Li Y."/>
            <person name="Cui Y."/>
            <person name="Guo X."/>
            <person name="Zheng S."/>
            <person name="Wang B."/>
            <person name="Yu K."/>
            <person name="Liang Q."/>
            <person name="Yang W."/>
            <person name="Lou X."/>
            <person name="Chen J."/>
            <person name="Feng M."/>
            <person name="Jian J."/>
            <person name="Zhang X."/>
            <person name="Luo G."/>
            <person name="Jiang Y."/>
            <person name="Liu J."/>
            <person name="Wang Z."/>
            <person name="Sha Y."/>
            <person name="Zhang B."/>
            <person name="Wu H."/>
            <person name="Tang D."/>
            <person name="Shen Q."/>
            <person name="Xue P."/>
            <person name="Zou S."/>
            <person name="Wang X."/>
            <person name="Liu X."/>
            <person name="Wang F."/>
            <person name="Yang Y."/>
            <person name="An X."/>
            <person name="Dong Z."/>
            <person name="Zhang K."/>
            <person name="Zhang X."/>
            <person name="Luo M.C."/>
            <person name="Dvorak J."/>
            <person name="Tong Y."/>
            <person name="Wang J."/>
            <person name="Yang H."/>
            <person name="Li Z."/>
            <person name="Wang D."/>
            <person name="Zhang A."/>
            <person name="Wang J."/>
        </authorList>
    </citation>
    <scope>NUCLEOTIDE SEQUENCE</scope>
    <source>
        <strain evidence="3">cv. G1812</strain>
    </source>
</reference>
<feature type="compositionally biased region" description="Low complexity" evidence="1">
    <location>
        <begin position="12"/>
        <end position="40"/>
    </location>
</feature>
<dbReference type="Gramene" id="TuG1812G0100001746.01.T01">
    <property type="protein sequence ID" value="TuG1812G0100001746.01.T01.cds245036"/>
    <property type="gene ID" value="TuG1812G0100001746.01"/>
</dbReference>
<protein>
    <submittedName>
        <fullName evidence="2">Uncharacterized protein</fullName>
    </submittedName>
</protein>
<dbReference type="AlphaFoldDB" id="A0A8R7JY25"/>
<evidence type="ECO:0000256" key="1">
    <source>
        <dbReference type="SAM" id="MobiDB-lite"/>
    </source>
</evidence>
<dbReference type="EnsemblPlants" id="TuG1812G0100001746.01.T02">
    <property type="protein sequence ID" value="TuG1812G0100001746.01.T02.cds245036"/>
    <property type="gene ID" value="TuG1812G0100001746.01"/>
</dbReference>